<reference evidence="4" key="1">
    <citation type="submission" date="2025-08" db="UniProtKB">
        <authorList>
            <consortium name="RefSeq"/>
        </authorList>
    </citation>
    <scope>IDENTIFICATION</scope>
</reference>
<proteinExistence type="predicted"/>
<feature type="compositionally biased region" description="Basic residues" evidence="1">
    <location>
        <begin position="190"/>
        <end position="200"/>
    </location>
</feature>
<dbReference type="RefSeq" id="XP_045561546.1">
    <property type="nucleotide sequence ID" value="XM_045705590.1"/>
</dbReference>
<name>A0ABM3DRV9_SALSA</name>
<accession>A0ABM3DRV9</accession>
<feature type="domain" description="TOG" evidence="2">
    <location>
        <begin position="360"/>
        <end position="594"/>
    </location>
</feature>
<dbReference type="SMART" id="SM01349">
    <property type="entry name" value="TOG"/>
    <property type="match status" value="1"/>
</dbReference>
<dbReference type="GeneID" id="106586283"/>
<evidence type="ECO:0000313" key="3">
    <source>
        <dbReference type="Proteomes" id="UP001652741"/>
    </source>
</evidence>
<dbReference type="PANTHER" id="PTHR21567">
    <property type="entry name" value="CLASP"/>
    <property type="match status" value="1"/>
</dbReference>
<dbReference type="Proteomes" id="UP001652741">
    <property type="component" value="Chromosome ssa02"/>
</dbReference>
<evidence type="ECO:0000313" key="4">
    <source>
        <dbReference type="RefSeq" id="XP_045561546.1"/>
    </source>
</evidence>
<protein>
    <submittedName>
        <fullName evidence="4">Uncharacterized protein isoform X1</fullName>
    </submittedName>
</protein>
<dbReference type="Pfam" id="PF12348">
    <property type="entry name" value="CLASP_N"/>
    <property type="match status" value="1"/>
</dbReference>
<evidence type="ECO:0000259" key="2">
    <source>
        <dbReference type="SMART" id="SM01349"/>
    </source>
</evidence>
<evidence type="ECO:0000256" key="1">
    <source>
        <dbReference type="SAM" id="MobiDB-lite"/>
    </source>
</evidence>
<sequence>MIRSKNCGILCSPQLSFSFSLWDPWPMTHPPVCLQQPPVWHYAELKETCVAGYDGYQESYPIPEGHRGFISDARLLQMQRAEREAMEGKQRKISAIHENYVRTTLIGVGSTFAHHFVPSIQCIPRPKAPPRPLPRRLEHIALAPLKNVVGVDGAEVGPGSHSLESIQVNKSFSSSSVRPVPVPPTGAPSKRGKKKKGRRGVKALKVQLDQGCPDNNGPIDLMEEVRDIEAHLKEEAWKVVHEVKAMSRRSLGSAMSMGEIATSSLGSLSSVDMNTPAELRDYLDVGTPVKSRDSPPRPAPPPTKPRSKLPRPIRFLSLPKAATGSVHREIDVCCQPIDKKAASEPKGQIKKSQDQARLQPLSNPEQALTKTFKLLHSASDDWEKKIEGLTSLRVMAQNHMDILMPKLHDICLAIINEVKNLRSAVSCAAMATLGDMYVHLQRAMDSEVEGTARVLLHKASEANTFIRQGANCALGHMVQSCTPTRVMNALLVGGLSHRNAAVRSCTAQHLERLAEVMGMARLLSGKKDLTDRFLIAVSKLAVDPAQEVRHHGRNILRNVATNGDFAKMWDKFAPRKERESLREVISKVNLKERYILSG</sequence>
<dbReference type="InterPro" id="IPR011989">
    <property type="entry name" value="ARM-like"/>
</dbReference>
<gene>
    <name evidence="4" type="primary">LOC106586283</name>
</gene>
<dbReference type="PANTHER" id="PTHR21567:SF87">
    <property type="entry name" value="CRESCERIN-LIKE PROTEIN CHE-12"/>
    <property type="match status" value="1"/>
</dbReference>
<organism evidence="3 4">
    <name type="scientific">Salmo salar</name>
    <name type="common">Atlantic salmon</name>
    <dbReference type="NCBI Taxonomy" id="8030"/>
    <lineage>
        <taxon>Eukaryota</taxon>
        <taxon>Metazoa</taxon>
        <taxon>Chordata</taxon>
        <taxon>Craniata</taxon>
        <taxon>Vertebrata</taxon>
        <taxon>Euteleostomi</taxon>
        <taxon>Actinopterygii</taxon>
        <taxon>Neopterygii</taxon>
        <taxon>Teleostei</taxon>
        <taxon>Protacanthopterygii</taxon>
        <taxon>Salmoniformes</taxon>
        <taxon>Salmonidae</taxon>
        <taxon>Salmoninae</taxon>
        <taxon>Salmo</taxon>
    </lineage>
</organism>
<keyword evidence="3" id="KW-1185">Reference proteome</keyword>
<dbReference type="InterPro" id="IPR016024">
    <property type="entry name" value="ARM-type_fold"/>
</dbReference>
<dbReference type="Gene3D" id="1.25.10.10">
    <property type="entry name" value="Leucine-rich Repeat Variant"/>
    <property type="match status" value="1"/>
</dbReference>
<feature type="region of interest" description="Disordered" evidence="1">
    <location>
        <begin position="173"/>
        <end position="200"/>
    </location>
</feature>
<feature type="region of interest" description="Disordered" evidence="1">
    <location>
        <begin position="286"/>
        <end position="312"/>
    </location>
</feature>
<dbReference type="InterPro" id="IPR034085">
    <property type="entry name" value="TOG"/>
</dbReference>
<dbReference type="InterPro" id="IPR024395">
    <property type="entry name" value="CLASP_N_dom"/>
</dbReference>
<dbReference type="SUPFAM" id="SSF48371">
    <property type="entry name" value="ARM repeat"/>
    <property type="match status" value="1"/>
</dbReference>